<name>A0A418V432_RHOPL</name>
<organism evidence="1 2">
    <name type="scientific">Rhodopseudomonas palustris</name>
    <dbReference type="NCBI Taxonomy" id="1076"/>
    <lineage>
        <taxon>Bacteria</taxon>
        <taxon>Pseudomonadati</taxon>
        <taxon>Pseudomonadota</taxon>
        <taxon>Alphaproteobacteria</taxon>
        <taxon>Hyphomicrobiales</taxon>
        <taxon>Nitrobacteraceae</taxon>
        <taxon>Rhodopseudomonas</taxon>
    </lineage>
</organism>
<reference evidence="1 2" key="1">
    <citation type="submission" date="2018-09" db="EMBL/GenBank/DDBJ databases">
        <title>Draft genome sequence of Rhodopseudomonas palustris 2.1.18.</title>
        <authorList>
            <person name="Robertson S.L."/>
            <person name="Meyer T.E."/>
            <person name="Kyndt J.A."/>
        </authorList>
    </citation>
    <scope>NUCLEOTIDE SEQUENCE [LARGE SCALE GENOMIC DNA]</scope>
    <source>
        <strain evidence="1 2">2.1.18</strain>
    </source>
</reference>
<accession>A0A418V432</accession>
<proteinExistence type="predicted"/>
<protein>
    <submittedName>
        <fullName evidence="1">Uncharacterized protein</fullName>
    </submittedName>
</protein>
<evidence type="ECO:0000313" key="2">
    <source>
        <dbReference type="Proteomes" id="UP000285523"/>
    </source>
</evidence>
<gene>
    <name evidence="1" type="ORF">D4Q52_14660</name>
</gene>
<dbReference type="EMBL" id="QYYD01000014">
    <property type="protein sequence ID" value="RJF70868.1"/>
    <property type="molecule type" value="Genomic_DNA"/>
</dbReference>
<dbReference type="Proteomes" id="UP000285523">
    <property type="component" value="Unassembled WGS sequence"/>
</dbReference>
<sequence>MVDPVFFRLKVLLAKLESSYGVDPTLTGAANAILAKDVTIRPMEGQDVSRDLIQHYLGGQATIPTGLHTIIEFSTELAGSGAAGSAPAWGPLLRGCGCAEVISTGVSVAYSPISEAMESLTIKFWLGGTLHALKGARGDATLSIDAQGVPAIRWTFTGLWVAPTDVARPTPSLTAFKKPLVASAANTPSFTIDAVPLVLRSWSLKFGNKVEPRLLMGQESILITDRAETLDVVVEVTPLSVFDPHVLANAQTLTSSTIVHGVAAGNIVTVSTPACQVRRPTGYQNNQGVAERPLTLTPLPASGNDQFSITLT</sequence>
<comment type="caution">
    <text evidence="1">The sequence shown here is derived from an EMBL/GenBank/DDBJ whole genome shotgun (WGS) entry which is preliminary data.</text>
</comment>
<dbReference type="AlphaFoldDB" id="A0A418V432"/>
<evidence type="ECO:0000313" key="1">
    <source>
        <dbReference type="EMBL" id="RJF70868.1"/>
    </source>
</evidence>
<dbReference type="OrthoDB" id="7325655at2"/>
<dbReference type="RefSeq" id="WP_119857313.1">
    <property type="nucleotide sequence ID" value="NZ_QYYD01000014.1"/>
</dbReference>